<dbReference type="AlphaFoldDB" id="A0AAV2TGH8"/>
<accession>A0AAV2TGH8</accession>
<organism evidence="1 2">
    <name type="scientific">Calicophoron daubneyi</name>
    <name type="common">Rumen fluke</name>
    <name type="synonym">Paramphistomum daubneyi</name>
    <dbReference type="NCBI Taxonomy" id="300641"/>
    <lineage>
        <taxon>Eukaryota</taxon>
        <taxon>Metazoa</taxon>
        <taxon>Spiralia</taxon>
        <taxon>Lophotrochozoa</taxon>
        <taxon>Platyhelminthes</taxon>
        <taxon>Trematoda</taxon>
        <taxon>Digenea</taxon>
        <taxon>Plagiorchiida</taxon>
        <taxon>Pronocephalata</taxon>
        <taxon>Paramphistomoidea</taxon>
        <taxon>Paramphistomidae</taxon>
        <taxon>Calicophoron</taxon>
    </lineage>
</organism>
<evidence type="ECO:0000313" key="2">
    <source>
        <dbReference type="Proteomes" id="UP001497525"/>
    </source>
</evidence>
<proteinExistence type="predicted"/>
<name>A0AAV2TGH8_CALDB</name>
<sequence length="121" mass="13827">MMNLLDENGRRMHDGEVIITYTNCTPAYVQYCLLREELTRKVPEIIIFGVPTEAEDEFIVELNGHILFSTLRNDSPEAWNNIAENVKILKDLESEITKARFNASGVRRLCLLAAFCQLVPL</sequence>
<protein>
    <submittedName>
        <fullName evidence="1">Uncharacterized protein</fullName>
    </submittedName>
</protein>
<evidence type="ECO:0000313" key="1">
    <source>
        <dbReference type="EMBL" id="CAL5135421.1"/>
    </source>
</evidence>
<gene>
    <name evidence="1" type="ORF">CDAUBV1_LOCUS9567</name>
</gene>
<dbReference type="EMBL" id="CAXLJL010000267">
    <property type="protein sequence ID" value="CAL5135421.1"/>
    <property type="molecule type" value="Genomic_DNA"/>
</dbReference>
<reference evidence="1" key="1">
    <citation type="submission" date="2024-06" db="EMBL/GenBank/DDBJ databases">
        <authorList>
            <person name="Liu X."/>
            <person name="Lenzi L."/>
            <person name="Haldenby T S."/>
            <person name="Uol C."/>
        </authorList>
    </citation>
    <scope>NUCLEOTIDE SEQUENCE</scope>
</reference>
<dbReference type="Proteomes" id="UP001497525">
    <property type="component" value="Unassembled WGS sequence"/>
</dbReference>
<comment type="caution">
    <text evidence="1">The sequence shown here is derived from an EMBL/GenBank/DDBJ whole genome shotgun (WGS) entry which is preliminary data.</text>
</comment>